<feature type="compositionally biased region" description="Polar residues" evidence="1">
    <location>
        <begin position="286"/>
        <end position="300"/>
    </location>
</feature>
<dbReference type="Pfam" id="PF25597">
    <property type="entry name" value="SH3_retrovirus"/>
    <property type="match status" value="1"/>
</dbReference>
<sequence>MAYEVVAWTQREVSTITNIAVTNEDVGSSKGMIPHRPSIGLVDGYNFSVSPPLTRKLFEIENLVDHKVKVIRCDNENGFKNSKMNQFCEIKGKFDGKADEGVFVGYSLNSKSFTIFNSRTRIVEENLHIKFSESTPNVLGSRPDWLFDIDALTRTMSYELIVIDNELPFDPNMPALEDVGTFDFSNEDEDDDEVVDINNLDTIIQVIPTLTTRIHKDHPLDQVIGDLHSATQIRNMTKNLVEHSSGLLPWPKLSMGNLKFMPGLVRAATIASSLEVEQDIGNINKTQSKATPNKASSLGTTLGDGPRCQDPMRDTITQTRFENVFKFSNDSLLVRAKVDFSKDDQSLGEDASKQRRKIHDIDADEDITLVNDQDDAKTFDINDLHGKEVFDEEVADKVVNDEAQKVVKEVVKDNNTAKLIVDAA</sequence>
<reference evidence="3" key="1">
    <citation type="journal article" date="2019" name="Sci. Rep.">
        <title>Draft genome of Tanacetum cinerariifolium, the natural source of mosquito coil.</title>
        <authorList>
            <person name="Yamashiro T."/>
            <person name="Shiraishi A."/>
            <person name="Satake H."/>
            <person name="Nakayama K."/>
        </authorList>
    </citation>
    <scope>NUCLEOTIDE SEQUENCE</scope>
</reference>
<evidence type="ECO:0000256" key="1">
    <source>
        <dbReference type="SAM" id="MobiDB-lite"/>
    </source>
</evidence>
<dbReference type="AlphaFoldDB" id="A0A6L2K870"/>
<comment type="caution">
    <text evidence="3">The sequence shown here is derived from an EMBL/GenBank/DDBJ whole genome shotgun (WGS) entry which is preliminary data.</text>
</comment>
<feature type="region of interest" description="Disordered" evidence="1">
    <location>
        <begin position="286"/>
        <end position="308"/>
    </location>
</feature>
<organism evidence="3">
    <name type="scientific">Tanacetum cinerariifolium</name>
    <name type="common">Dalmatian daisy</name>
    <name type="synonym">Chrysanthemum cinerariifolium</name>
    <dbReference type="NCBI Taxonomy" id="118510"/>
    <lineage>
        <taxon>Eukaryota</taxon>
        <taxon>Viridiplantae</taxon>
        <taxon>Streptophyta</taxon>
        <taxon>Embryophyta</taxon>
        <taxon>Tracheophyta</taxon>
        <taxon>Spermatophyta</taxon>
        <taxon>Magnoliopsida</taxon>
        <taxon>eudicotyledons</taxon>
        <taxon>Gunneridae</taxon>
        <taxon>Pentapetalae</taxon>
        <taxon>asterids</taxon>
        <taxon>campanulids</taxon>
        <taxon>Asterales</taxon>
        <taxon>Asteraceae</taxon>
        <taxon>Asteroideae</taxon>
        <taxon>Anthemideae</taxon>
        <taxon>Anthemidinae</taxon>
        <taxon>Tanacetum</taxon>
    </lineage>
</organism>
<dbReference type="EMBL" id="BKCJ010001913">
    <property type="protein sequence ID" value="GEU44922.1"/>
    <property type="molecule type" value="Genomic_DNA"/>
</dbReference>
<gene>
    <name evidence="3" type="ORF">Tci_016900</name>
</gene>
<proteinExistence type="predicted"/>
<evidence type="ECO:0000259" key="2">
    <source>
        <dbReference type="Pfam" id="PF25597"/>
    </source>
</evidence>
<evidence type="ECO:0000313" key="3">
    <source>
        <dbReference type="EMBL" id="GEU44922.1"/>
    </source>
</evidence>
<feature type="domain" description="Retroviral polymerase SH3-like" evidence="2">
    <location>
        <begin position="91"/>
        <end position="135"/>
    </location>
</feature>
<name>A0A6L2K870_TANCI</name>
<accession>A0A6L2K870</accession>
<protein>
    <submittedName>
        <fullName evidence="3">Ribonuclease H-like domain-containing protein</fullName>
    </submittedName>
</protein>
<dbReference type="InterPro" id="IPR057670">
    <property type="entry name" value="SH3_retrovirus"/>
</dbReference>